<evidence type="ECO:0000313" key="1">
    <source>
        <dbReference type="EMBL" id="MDH2307677.1"/>
    </source>
</evidence>
<reference evidence="2 3" key="1">
    <citation type="submission" date="2018-06" db="EMBL/GenBank/DDBJ databases">
        <authorList>
            <consortium name="Pathogen Informatics"/>
            <person name="Doyle S."/>
        </authorList>
    </citation>
    <scope>NUCLEOTIDE SEQUENCE [LARGE SCALE GENOMIC DNA]</scope>
    <source>
        <strain evidence="2 3">NCTC11801</strain>
    </source>
</reference>
<reference evidence="1" key="3">
    <citation type="submission" date="2023-10" db="EMBL/GenBank/DDBJ databases">
        <title>Analysis of Resistance Genes of Carbapenem-resistant Providencia rettgeri.</title>
        <authorList>
            <person name="Liu M."/>
        </authorList>
    </citation>
    <scope>NUCLEOTIDE SEQUENCE</scope>
    <source>
        <strain evidence="1">QITACRE101</strain>
    </source>
</reference>
<name>A0A379FMJ9_PRORE</name>
<dbReference type="GeneID" id="93671614"/>
<proteinExistence type="predicted"/>
<dbReference type="EMBL" id="UGTZ01000001">
    <property type="protein sequence ID" value="SUC29593.1"/>
    <property type="molecule type" value="Genomic_DNA"/>
</dbReference>
<reference evidence="1" key="2">
    <citation type="submission" date="2023-04" db="EMBL/GenBank/DDBJ databases">
        <authorList>
            <person name="Li W."/>
        </authorList>
    </citation>
    <scope>NUCLEOTIDE SEQUENCE</scope>
    <source>
        <strain evidence="1">QITACRE101</strain>
    </source>
</reference>
<organism evidence="2 3">
    <name type="scientific">Providencia rettgeri</name>
    <dbReference type="NCBI Taxonomy" id="587"/>
    <lineage>
        <taxon>Bacteria</taxon>
        <taxon>Pseudomonadati</taxon>
        <taxon>Pseudomonadota</taxon>
        <taxon>Gammaproteobacteria</taxon>
        <taxon>Enterobacterales</taxon>
        <taxon>Morganellaceae</taxon>
        <taxon>Providencia</taxon>
    </lineage>
</organism>
<dbReference type="AlphaFoldDB" id="A0A379FMJ9"/>
<dbReference type="RefSeq" id="WP_226537988.1">
    <property type="nucleotide sequence ID" value="NZ_ABEXOC020000008.1"/>
</dbReference>
<dbReference type="Proteomes" id="UP001162044">
    <property type="component" value="Unassembled WGS sequence"/>
</dbReference>
<dbReference type="EMBL" id="JARVQW010000016">
    <property type="protein sequence ID" value="MDH2307677.1"/>
    <property type="molecule type" value="Genomic_DNA"/>
</dbReference>
<sequence>METDHESVSVLMRERIEKTLKEIEETHHVKILFACESVLENH</sequence>
<evidence type="ECO:0000313" key="2">
    <source>
        <dbReference type="EMBL" id="SUC29593.1"/>
    </source>
</evidence>
<accession>A0A379FMJ9</accession>
<dbReference type="Proteomes" id="UP000254208">
    <property type="component" value="Unassembled WGS sequence"/>
</dbReference>
<gene>
    <name evidence="2" type="ORF">NCTC11801_00496</name>
    <name evidence="1" type="ORF">QDQ51_19970</name>
</gene>
<evidence type="ECO:0000313" key="3">
    <source>
        <dbReference type="Proteomes" id="UP000254208"/>
    </source>
</evidence>
<protein>
    <submittedName>
        <fullName evidence="1">Nucleotidyltransferase domain-containing protein</fullName>
    </submittedName>
</protein>